<feature type="transmembrane region" description="Helical" evidence="12">
    <location>
        <begin position="134"/>
        <end position="151"/>
    </location>
</feature>
<evidence type="ECO:0000256" key="5">
    <source>
        <dbReference type="ARBA" id="ARBA00022448"/>
    </source>
</evidence>
<feature type="transmembrane region" description="Helical" evidence="12">
    <location>
        <begin position="413"/>
        <end position="436"/>
    </location>
</feature>
<feature type="transmembrane region" description="Helical" evidence="12">
    <location>
        <begin position="234"/>
        <end position="256"/>
    </location>
</feature>
<evidence type="ECO:0000256" key="6">
    <source>
        <dbReference type="ARBA" id="ARBA00022475"/>
    </source>
</evidence>
<evidence type="ECO:0000256" key="7">
    <source>
        <dbReference type="ARBA" id="ARBA00022692"/>
    </source>
</evidence>
<feature type="transmembrane region" description="Helical" evidence="12">
    <location>
        <begin position="388"/>
        <end position="407"/>
    </location>
</feature>
<dbReference type="PANTHER" id="PTHR43823:SF4">
    <property type="entry name" value="SPORULATION PROTEIN YKVU"/>
    <property type="match status" value="1"/>
</dbReference>
<organism evidence="13">
    <name type="scientific">Vibrio chaetopteri</name>
    <dbReference type="NCBI Taxonomy" id="3016528"/>
    <lineage>
        <taxon>Bacteria</taxon>
        <taxon>Pseudomonadati</taxon>
        <taxon>Pseudomonadota</taxon>
        <taxon>Gammaproteobacteria</taxon>
        <taxon>Vibrionales</taxon>
        <taxon>Vibrionaceae</taxon>
        <taxon>Vibrio</taxon>
    </lineage>
</organism>
<dbReference type="AlphaFoldDB" id="A0AAU8BTJ8"/>
<dbReference type="CDD" id="cd13143">
    <property type="entry name" value="MATE_MepA_like"/>
    <property type="match status" value="1"/>
</dbReference>
<dbReference type="InterPro" id="IPR048279">
    <property type="entry name" value="MdtK-like"/>
</dbReference>
<evidence type="ECO:0000256" key="4">
    <source>
        <dbReference type="ARBA" id="ARBA00022106"/>
    </source>
</evidence>
<keyword evidence="6" id="KW-1003">Cell membrane</keyword>
<evidence type="ECO:0000256" key="3">
    <source>
        <dbReference type="ARBA" id="ARBA00013489"/>
    </source>
</evidence>
<evidence type="ECO:0000256" key="9">
    <source>
        <dbReference type="ARBA" id="ARBA00023136"/>
    </source>
</evidence>
<sequence length="446" mass="48022">MSINLKSDPIQKSFIQYLLPALSGMVIKSIFIMGDAWFVGKGVGAEGLGAIALTIPAYSLFSAIAMMIGIGGAALMSIEFGKGNLKIGQTLFSQSMLATAIITTITVVSALIWLDEIIALMGASGYMAQLAHDYLDVMLKFFVLYALAWVTSCFVRNDTNPKLAMYAMSLGAVTNLVLDYFFVLEFGWGMKGAAYATAISQGVIAIVLLTHFWQQKGQLRLSLEGLGLDKVGQILKIGVPTFFIEITSALTILLFNYVLLSQFGESHIIAYGLTANVGVFALFVIVGINQACQPIISFNYGASKTERVYSTLKLGLVTSIGSGLLFLSIIWFTAQDVAQFYLGAESELLELSATALLFFFYATPLMGLNLVVANLFQAIAKPNQATIISLARGFVFVALGVVILPGLFPANGIWASILFAEAATALISLVLLFAFLKRQQMNLSEA</sequence>
<keyword evidence="8 12" id="KW-1133">Transmembrane helix</keyword>
<dbReference type="InterPro" id="IPR002528">
    <property type="entry name" value="MATE_fam"/>
</dbReference>
<feature type="transmembrane region" description="Helical" evidence="12">
    <location>
        <begin position="314"/>
        <end position="334"/>
    </location>
</feature>
<feature type="transmembrane region" description="Helical" evidence="12">
    <location>
        <begin position="268"/>
        <end position="288"/>
    </location>
</feature>
<comment type="subcellular location">
    <subcellularLocation>
        <location evidence="1">Cell inner membrane</location>
        <topology evidence="1">Multi-pass membrane protein</topology>
    </subcellularLocation>
</comment>
<dbReference type="GO" id="GO:0042910">
    <property type="term" value="F:xenobiotic transmembrane transporter activity"/>
    <property type="evidence" value="ECO:0007669"/>
    <property type="project" value="InterPro"/>
</dbReference>
<feature type="transmembrane region" description="Helical" evidence="12">
    <location>
        <begin position="96"/>
        <end position="114"/>
    </location>
</feature>
<evidence type="ECO:0000256" key="12">
    <source>
        <dbReference type="SAM" id="Phobius"/>
    </source>
</evidence>
<evidence type="ECO:0000256" key="11">
    <source>
        <dbReference type="ARBA" id="ARBA00030855"/>
    </source>
</evidence>
<evidence type="ECO:0000256" key="2">
    <source>
        <dbReference type="ARBA" id="ARBA00008417"/>
    </source>
</evidence>
<feature type="transmembrane region" description="Helical" evidence="12">
    <location>
        <begin position="354"/>
        <end position="376"/>
    </location>
</feature>
<dbReference type="InterPro" id="IPR045070">
    <property type="entry name" value="MATE_MepA-like"/>
</dbReference>
<dbReference type="GO" id="GO:0005886">
    <property type="term" value="C:plasma membrane"/>
    <property type="evidence" value="ECO:0007669"/>
    <property type="project" value="UniProtKB-SubCell"/>
</dbReference>
<dbReference type="EMBL" id="CP115921">
    <property type="protein sequence ID" value="XCD18883.1"/>
    <property type="molecule type" value="Genomic_DNA"/>
</dbReference>
<feature type="transmembrane region" description="Helical" evidence="12">
    <location>
        <begin position="50"/>
        <end position="75"/>
    </location>
</feature>
<dbReference type="InterPro" id="IPR051327">
    <property type="entry name" value="MATE_MepA_subfamily"/>
</dbReference>
<dbReference type="PANTHER" id="PTHR43823">
    <property type="entry name" value="SPORULATION PROTEIN YKVU"/>
    <property type="match status" value="1"/>
</dbReference>
<feature type="transmembrane region" description="Helical" evidence="12">
    <location>
        <begin position="14"/>
        <end position="38"/>
    </location>
</feature>
<evidence type="ECO:0000313" key="13">
    <source>
        <dbReference type="EMBL" id="XCD18883.1"/>
    </source>
</evidence>
<reference evidence="13" key="1">
    <citation type="submission" date="2023-01" db="EMBL/GenBank/DDBJ databases">
        <title>Vibrio sp. CB1-14 genome sequencing.</title>
        <authorList>
            <person name="Otstavnykh N."/>
            <person name="Isaeva M."/>
            <person name="Meleshko D."/>
        </authorList>
    </citation>
    <scope>NUCLEOTIDE SEQUENCE</scope>
    <source>
        <strain evidence="13">CB1-14</strain>
    </source>
</reference>
<keyword evidence="9 12" id="KW-0472">Membrane</keyword>
<protein>
    <recommendedName>
        <fullName evidence="4">Multidrug export protein MepA</fullName>
    </recommendedName>
    <alternativeName>
        <fullName evidence="3">Multidrug resistance protein NorM</fullName>
    </alternativeName>
    <alternativeName>
        <fullName evidence="11">Na(+)/drug antiporter</fullName>
    </alternativeName>
</protein>
<evidence type="ECO:0000256" key="8">
    <source>
        <dbReference type="ARBA" id="ARBA00022989"/>
    </source>
</evidence>
<keyword evidence="7 12" id="KW-0812">Transmembrane</keyword>
<evidence type="ECO:0000256" key="10">
    <source>
        <dbReference type="ARBA" id="ARBA00023251"/>
    </source>
</evidence>
<proteinExistence type="inferred from homology"/>
<evidence type="ECO:0000256" key="1">
    <source>
        <dbReference type="ARBA" id="ARBA00004429"/>
    </source>
</evidence>
<accession>A0AAU8BTJ8</accession>
<dbReference type="KEGG" id="vck:PG915_19275"/>
<feature type="transmembrane region" description="Helical" evidence="12">
    <location>
        <begin position="163"/>
        <end position="182"/>
    </location>
</feature>
<feature type="transmembrane region" description="Helical" evidence="12">
    <location>
        <begin position="194"/>
        <end position="213"/>
    </location>
</feature>
<name>A0AAU8BTJ8_9VIBR</name>
<gene>
    <name evidence="13" type="ORF">PG915_19275</name>
</gene>
<dbReference type="PIRSF" id="PIRSF006603">
    <property type="entry name" value="DinF"/>
    <property type="match status" value="1"/>
</dbReference>
<dbReference type="RefSeq" id="WP_353500020.1">
    <property type="nucleotide sequence ID" value="NZ_CP115921.1"/>
</dbReference>
<keyword evidence="10" id="KW-0046">Antibiotic resistance</keyword>
<comment type="similarity">
    <text evidence="2">Belongs to the multi antimicrobial extrusion (MATE) (TC 2.A.66.1) family. MepA subfamily.</text>
</comment>
<dbReference type="GO" id="GO:0046677">
    <property type="term" value="P:response to antibiotic"/>
    <property type="evidence" value="ECO:0007669"/>
    <property type="project" value="UniProtKB-KW"/>
</dbReference>
<dbReference type="GO" id="GO:0015297">
    <property type="term" value="F:antiporter activity"/>
    <property type="evidence" value="ECO:0007669"/>
    <property type="project" value="InterPro"/>
</dbReference>
<keyword evidence="5" id="KW-0813">Transport</keyword>
<dbReference type="Pfam" id="PF01554">
    <property type="entry name" value="MatE"/>
    <property type="match status" value="2"/>
</dbReference>